<comment type="cofactor">
    <cofactor evidence="1">
        <name>pantetheine 4'-phosphate</name>
        <dbReference type="ChEBI" id="CHEBI:47942"/>
    </cofactor>
</comment>
<protein>
    <submittedName>
        <fullName evidence="6">Amino acid adenylation domain-containing protein</fullName>
    </submittedName>
</protein>
<dbReference type="InterPro" id="IPR044894">
    <property type="entry name" value="TubC_N_sf"/>
</dbReference>
<feature type="compositionally biased region" description="Low complexity" evidence="4">
    <location>
        <begin position="281"/>
        <end position="294"/>
    </location>
</feature>
<dbReference type="SUPFAM" id="SSF47336">
    <property type="entry name" value="ACP-like"/>
    <property type="match status" value="1"/>
</dbReference>
<dbReference type="InterPro" id="IPR020806">
    <property type="entry name" value="PKS_PP-bd"/>
</dbReference>
<evidence type="ECO:0000256" key="4">
    <source>
        <dbReference type="SAM" id="MobiDB-lite"/>
    </source>
</evidence>
<accession>A0A450VUY8</accession>
<dbReference type="InterPro" id="IPR036736">
    <property type="entry name" value="ACP-like_sf"/>
</dbReference>
<evidence type="ECO:0000256" key="2">
    <source>
        <dbReference type="ARBA" id="ARBA00022450"/>
    </source>
</evidence>
<dbReference type="SUPFAM" id="SSF56801">
    <property type="entry name" value="Acetyl-CoA synthetase-like"/>
    <property type="match status" value="1"/>
</dbReference>
<dbReference type="PROSITE" id="PS00455">
    <property type="entry name" value="AMP_BINDING"/>
    <property type="match status" value="1"/>
</dbReference>
<dbReference type="Gene3D" id="2.30.38.10">
    <property type="entry name" value="Luciferase, Domain 3"/>
    <property type="match status" value="1"/>
</dbReference>
<dbReference type="GO" id="GO:0031177">
    <property type="term" value="F:phosphopantetheine binding"/>
    <property type="evidence" value="ECO:0007669"/>
    <property type="project" value="InterPro"/>
</dbReference>
<dbReference type="PANTHER" id="PTHR45527:SF1">
    <property type="entry name" value="FATTY ACID SYNTHASE"/>
    <property type="match status" value="1"/>
</dbReference>
<evidence type="ECO:0000259" key="5">
    <source>
        <dbReference type="PROSITE" id="PS50075"/>
    </source>
</evidence>
<dbReference type="InterPro" id="IPR006162">
    <property type="entry name" value="Ppantetheine_attach_site"/>
</dbReference>
<dbReference type="Pfam" id="PF00501">
    <property type="entry name" value="AMP-binding"/>
    <property type="match status" value="1"/>
</dbReference>
<dbReference type="Pfam" id="PF00668">
    <property type="entry name" value="Condensation"/>
    <property type="match status" value="1"/>
</dbReference>
<dbReference type="GO" id="GO:0047527">
    <property type="term" value="F:2,3-dihydroxybenzoate-serine ligase activity"/>
    <property type="evidence" value="ECO:0007669"/>
    <property type="project" value="TreeGrafter"/>
</dbReference>
<dbReference type="GO" id="GO:0043041">
    <property type="term" value="P:amino acid activation for nonribosomal peptide biosynthetic process"/>
    <property type="evidence" value="ECO:0007669"/>
    <property type="project" value="TreeGrafter"/>
</dbReference>
<dbReference type="InterPro" id="IPR000873">
    <property type="entry name" value="AMP-dep_synth/lig_dom"/>
</dbReference>
<dbReference type="InterPro" id="IPR009081">
    <property type="entry name" value="PP-bd_ACP"/>
</dbReference>
<dbReference type="InterPro" id="IPR020845">
    <property type="entry name" value="AMP-binding_CS"/>
</dbReference>
<dbReference type="PROSITE" id="PS00012">
    <property type="entry name" value="PHOSPHOPANTETHEINE"/>
    <property type="match status" value="1"/>
</dbReference>
<dbReference type="InterPro" id="IPR045851">
    <property type="entry name" value="AMP-bd_C_sf"/>
</dbReference>
<dbReference type="PROSITE" id="PS50075">
    <property type="entry name" value="CARRIER"/>
    <property type="match status" value="1"/>
</dbReference>
<organism evidence="6">
    <name type="scientific">Candidatus Kentrum sp. LPFa</name>
    <dbReference type="NCBI Taxonomy" id="2126335"/>
    <lineage>
        <taxon>Bacteria</taxon>
        <taxon>Pseudomonadati</taxon>
        <taxon>Pseudomonadota</taxon>
        <taxon>Gammaproteobacteria</taxon>
        <taxon>Candidatus Kentrum</taxon>
    </lineage>
</organism>
<keyword evidence="2" id="KW-0596">Phosphopantetheine</keyword>
<dbReference type="PANTHER" id="PTHR45527">
    <property type="entry name" value="NONRIBOSOMAL PEPTIDE SYNTHETASE"/>
    <property type="match status" value="1"/>
</dbReference>
<dbReference type="CDD" id="cd19531">
    <property type="entry name" value="LCL_NRPS-like"/>
    <property type="match status" value="1"/>
</dbReference>
<proteinExistence type="predicted"/>
<dbReference type="FunFam" id="1.10.1200.10:FF:000016">
    <property type="entry name" value="Non-ribosomal peptide synthase"/>
    <property type="match status" value="1"/>
</dbReference>
<dbReference type="InterPro" id="IPR001242">
    <property type="entry name" value="Condensation_dom"/>
</dbReference>
<dbReference type="GO" id="GO:0072330">
    <property type="term" value="P:monocarboxylic acid biosynthetic process"/>
    <property type="evidence" value="ECO:0007669"/>
    <property type="project" value="UniProtKB-ARBA"/>
</dbReference>
<dbReference type="GO" id="GO:0009366">
    <property type="term" value="C:enterobactin synthetase complex"/>
    <property type="evidence" value="ECO:0007669"/>
    <property type="project" value="TreeGrafter"/>
</dbReference>
<dbReference type="Gene3D" id="3.30.559.10">
    <property type="entry name" value="Chloramphenicol acetyltransferase-like domain"/>
    <property type="match status" value="1"/>
</dbReference>
<dbReference type="FunFam" id="3.40.50.980:FF:000001">
    <property type="entry name" value="Non-ribosomal peptide synthetase"/>
    <property type="match status" value="1"/>
</dbReference>
<evidence type="ECO:0000256" key="3">
    <source>
        <dbReference type="ARBA" id="ARBA00022553"/>
    </source>
</evidence>
<dbReference type="AlphaFoldDB" id="A0A450VUY8"/>
<dbReference type="EMBL" id="CAADFP010000017">
    <property type="protein sequence ID" value="VFK24865.1"/>
    <property type="molecule type" value="Genomic_DNA"/>
</dbReference>
<evidence type="ECO:0000256" key="1">
    <source>
        <dbReference type="ARBA" id="ARBA00001957"/>
    </source>
</evidence>
<dbReference type="Gene3D" id="3.30.559.30">
    <property type="entry name" value="Nonribosomal peptide synthetase, condensation domain"/>
    <property type="match status" value="1"/>
</dbReference>
<dbReference type="SUPFAM" id="SSF52777">
    <property type="entry name" value="CoA-dependent acyltransferases"/>
    <property type="match status" value="2"/>
</dbReference>
<sequence>MDHSGALNLVEFLDDLAARGEGLALIDGQLHYHAPGGAAQREVVQTLRQHKAELVAWLQGENERPRTYPLSAGQQGIWMAWRLDPGAPIYNLFLVARLKDEPDLPALRRALAWLVERHPVLRARYPLDAALGSAPLQVVEDEPRIELPVCEVSGWTDEQVARWIEEEADRPFDLAQGPVMRAQVLRMDSPSGDAQYLFHWTLHHIASDFLSQEVLIEDLDTLYRAARAGKPPTAADAGLDYRAFVRWEQDILAAQGERLRAFWRKQVENWPQAPTLPVDLAPTDAASSDAASGAPDRDYRAATFDFAFDPALAESLRGWARERQVSLFVALLTAYQIVIGRYSGQERFVITTPTSVRHLAGWARAAGYLINPLCFMADLGGDPSVVGLLERTQRHLGACFEHQMFPYSEVLRLRKAAESSGGGATPMIGFILDAARQPARAPSLFAETVAIGQRGAPEALSLSIFDMAGELSGQVTYDANRFMAHTIERLMGYLRMVIEGMIERPQWPVSHLSLLTRAERAMILDEWSANPATLAGDAASDGVEALPLPVQFARQARQTPARIALIQCDENGRVDAGISYRDLDAWSDEIARRLHAEGARRGTLVGVFVERSIAMIAGLLGILKVGGAYLPLDPAYPRQRLEYMLRDSGAALLLTQEDRMDAAPASNARVIRLSPDPLPGASVADGLPIADEAPFAAGSADVDAGVSADDLAYVIYTSGSTGQPKGVEAMHGAAANRLAWMWRALPFAPDDVCCQKTALSFVDSVWEIFGPLLRGVSSVIIPDRVLKDIPRLLETLAHYHVTRIVLVPSLLRALLDAGLPLAERLPSLRWWVCSGETLPVDLVRRFQARLPEARLINLYGSSEVAADVTWYDTAAFEEDGRTPARVPIGQPITNTSCWILDWRLEPAPPGIEGELYVGGVCLARGYRGRPELTGERFIANPFAPGRLFRTGDRTRWRPLPRVSDGDPRRRPDMEFCGRGDTQVKIRGFRVELAEIEARLRQHPSLDDALVLSREHPSGPRLVAYAATASSPSPTDLYHYLRRDLPDYMVPGAFVLLERLPSMPNGKVDRQALARLDPAEPLVEPGHEPPATDTERALAALWAEGLGRARVGRHDNFFALGGHSLMATQIVTRIQSEFAVVLPAQALFDHPTIAALATRIEARQLTARLRDDPAIGADDEMDILL</sequence>
<evidence type="ECO:0000313" key="6">
    <source>
        <dbReference type="EMBL" id="VFK08631.1"/>
    </source>
</evidence>
<dbReference type="GO" id="GO:0005829">
    <property type="term" value="C:cytosol"/>
    <property type="evidence" value="ECO:0007669"/>
    <property type="project" value="TreeGrafter"/>
</dbReference>
<dbReference type="Gene3D" id="1.10.10.1830">
    <property type="entry name" value="Non-ribosomal peptide synthase, adenylation domain"/>
    <property type="match status" value="1"/>
</dbReference>
<keyword evidence="3" id="KW-0597">Phosphoprotein</keyword>
<feature type="region of interest" description="Disordered" evidence="4">
    <location>
        <begin position="274"/>
        <end position="295"/>
    </location>
</feature>
<name>A0A450VUY8_9GAMM</name>
<dbReference type="InterPro" id="IPR023213">
    <property type="entry name" value="CAT-like_dom_sf"/>
</dbReference>
<dbReference type="Pfam" id="PF18563">
    <property type="entry name" value="TubC_N"/>
    <property type="match status" value="1"/>
</dbReference>
<dbReference type="Gene3D" id="3.30.300.30">
    <property type="match status" value="1"/>
</dbReference>
<dbReference type="Pfam" id="PF00550">
    <property type="entry name" value="PP-binding"/>
    <property type="match status" value="1"/>
</dbReference>
<dbReference type="InterPro" id="IPR010071">
    <property type="entry name" value="AA_adenyl_dom"/>
</dbReference>
<dbReference type="EMBL" id="CAADFM010000019">
    <property type="protein sequence ID" value="VFK08631.1"/>
    <property type="molecule type" value="Genomic_DNA"/>
</dbReference>
<dbReference type="CDD" id="cd05930">
    <property type="entry name" value="A_NRPS"/>
    <property type="match status" value="1"/>
</dbReference>
<dbReference type="Pfam" id="PF13193">
    <property type="entry name" value="AMP-binding_C"/>
    <property type="match status" value="1"/>
</dbReference>
<dbReference type="InterPro" id="IPR041464">
    <property type="entry name" value="TubC_N"/>
</dbReference>
<feature type="domain" description="Carrier" evidence="5">
    <location>
        <begin position="1088"/>
        <end position="1163"/>
    </location>
</feature>
<dbReference type="Gene3D" id="3.40.50.980">
    <property type="match status" value="2"/>
</dbReference>
<dbReference type="GO" id="GO:0009239">
    <property type="term" value="P:enterobactin biosynthetic process"/>
    <property type="evidence" value="ECO:0007669"/>
    <property type="project" value="TreeGrafter"/>
</dbReference>
<dbReference type="SMART" id="SM00823">
    <property type="entry name" value="PKS_PP"/>
    <property type="match status" value="1"/>
</dbReference>
<reference evidence="6" key="1">
    <citation type="submission" date="2019-02" db="EMBL/GenBank/DDBJ databases">
        <authorList>
            <person name="Gruber-Vodicka R. H."/>
            <person name="Seah K. B. B."/>
        </authorList>
    </citation>
    <scope>NUCLEOTIDE SEQUENCE</scope>
    <source>
        <strain evidence="6">BECK_S312</strain>
        <strain evidence="7">BECK_S426</strain>
    </source>
</reference>
<dbReference type="Gene3D" id="1.10.1200.10">
    <property type="entry name" value="ACP-like"/>
    <property type="match status" value="1"/>
</dbReference>
<dbReference type="InterPro" id="IPR025110">
    <property type="entry name" value="AMP-bd_C"/>
</dbReference>
<evidence type="ECO:0000313" key="7">
    <source>
        <dbReference type="EMBL" id="VFK24865.1"/>
    </source>
</evidence>
<dbReference type="NCBIfam" id="TIGR01733">
    <property type="entry name" value="AA-adenyl-dom"/>
    <property type="match status" value="1"/>
</dbReference>
<gene>
    <name evidence="6" type="ORF">BECKLPF1236A_GA0070988_100193</name>
    <name evidence="7" type="ORF">BECKLPF1236C_GA0070990_100173</name>
</gene>